<evidence type="ECO:0000313" key="2">
    <source>
        <dbReference type="EMBL" id="RKP49566.1"/>
    </source>
</evidence>
<name>A0A494XLM6_9BURK</name>
<dbReference type="EMBL" id="RBZU01000010">
    <property type="protein sequence ID" value="RKP49566.1"/>
    <property type="molecule type" value="Genomic_DNA"/>
</dbReference>
<proteinExistence type="predicted"/>
<accession>A0A494XLM6</accession>
<gene>
    <name evidence="2" type="ORF">D7S86_19885</name>
</gene>
<evidence type="ECO:0000313" key="3">
    <source>
        <dbReference type="Proteomes" id="UP000270342"/>
    </source>
</evidence>
<organism evidence="2 3">
    <name type="scientific">Pararobbsia silviterrae</name>
    <dbReference type="NCBI Taxonomy" id="1792498"/>
    <lineage>
        <taxon>Bacteria</taxon>
        <taxon>Pseudomonadati</taxon>
        <taxon>Pseudomonadota</taxon>
        <taxon>Betaproteobacteria</taxon>
        <taxon>Burkholderiales</taxon>
        <taxon>Burkholderiaceae</taxon>
        <taxon>Pararobbsia</taxon>
    </lineage>
</organism>
<protein>
    <submittedName>
        <fullName evidence="2">Uncharacterized protein</fullName>
    </submittedName>
</protein>
<reference evidence="2 3" key="1">
    <citation type="submission" date="2018-10" db="EMBL/GenBank/DDBJ databases">
        <title>Robbsia sp. DHC34, isolated from soil.</title>
        <authorList>
            <person name="Gao Z.-H."/>
            <person name="Qiu L.-H."/>
        </authorList>
    </citation>
    <scope>NUCLEOTIDE SEQUENCE [LARGE SCALE GENOMIC DNA]</scope>
    <source>
        <strain evidence="2 3">DHC34</strain>
    </source>
</reference>
<sequence length="112" mass="12440">MLLTHCTAEHRRLSIDIQRYQNHRLVSSPCAVRIDALATYKVSRDRTRASVHTGAHSPTVGGCILETIMAKGQLRGNREPKKPKQPKKPVVLSTLGLPAKPIRPVTKNAKDR</sequence>
<dbReference type="AlphaFoldDB" id="A0A494XLM6"/>
<keyword evidence="3" id="KW-1185">Reference proteome</keyword>
<feature type="region of interest" description="Disordered" evidence="1">
    <location>
        <begin position="74"/>
        <end position="112"/>
    </location>
</feature>
<evidence type="ECO:0000256" key="1">
    <source>
        <dbReference type="SAM" id="MobiDB-lite"/>
    </source>
</evidence>
<dbReference type="Proteomes" id="UP000270342">
    <property type="component" value="Unassembled WGS sequence"/>
</dbReference>
<comment type="caution">
    <text evidence="2">The sequence shown here is derived from an EMBL/GenBank/DDBJ whole genome shotgun (WGS) entry which is preliminary data.</text>
</comment>